<dbReference type="InterPro" id="IPR011650">
    <property type="entry name" value="Peptidase_M20_dimer"/>
</dbReference>
<evidence type="ECO:0000259" key="4">
    <source>
        <dbReference type="Pfam" id="PF07687"/>
    </source>
</evidence>
<keyword evidence="2" id="KW-0479">Metal-binding</keyword>
<keyword evidence="3" id="KW-0378">Hydrolase</keyword>
<dbReference type="PANTHER" id="PTHR43270:SF4">
    <property type="entry name" value="CARNOSINE DIPEPTIDASE 2, ISOFORM A"/>
    <property type="match status" value="1"/>
</dbReference>
<evidence type="ECO:0000313" key="6">
    <source>
        <dbReference type="Proteomes" id="UP000286947"/>
    </source>
</evidence>
<dbReference type="GO" id="GO:0006508">
    <property type="term" value="P:proteolysis"/>
    <property type="evidence" value="ECO:0007669"/>
    <property type="project" value="UniProtKB-KW"/>
</dbReference>
<evidence type="ECO:0000256" key="2">
    <source>
        <dbReference type="ARBA" id="ARBA00022723"/>
    </source>
</evidence>
<reference evidence="5 6" key="1">
    <citation type="submission" date="2018-01" db="EMBL/GenBank/DDBJ databases">
        <title>Saezia sanguinis gen. nov., sp. nov., in the order Burkholderiales isolated from human blood.</title>
        <authorList>
            <person name="Medina-Pascual M.J."/>
            <person name="Valdezate S."/>
            <person name="Monzon S."/>
            <person name="Cuesta I."/>
            <person name="Carrasco G."/>
            <person name="Villalon P."/>
            <person name="Saez-Nieto J.A."/>
        </authorList>
    </citation>
    <scope>NUCLEOTIDE SEQUENCE [LARGE SCALE GENOMIC DNA]</scope>
    <source>
        <strain evidence="5 6">CNM695-12</strain>
    </source>
</reference>
<accession>A0A433SDW5</accession>
<dbReference type="Gene3D" id="3.40.630.10">
    <property type="entry name" value="Zn peptidases"/>
    <property type="match status" value="1"/>
</dbReference>
<dbReference type="EMBL" id="PQSP01000002">
    <property type="protein sequence ID" value="RUS66927.1"/>
    <property type="molecule type" value="Genomic_DNA"/>
</dbReference>
<keyword evidence="1" id="KW-0645">Protease</keyword>
<evidence type="ECO:0000313" key="5">
    <source>
        <dbReference type="EMBL" id="RUS66927.1"/>
    </source>
</evidence>
<gene>
    <name evidence="5" type="ORF">CUZ56_00864</name>
</gene>
<proteinExistence type="predicted"/>
<dbReference type="AlphaFoldDB" id="A0A433SDW5"/>
<dbReference type="PANTHER" id="PTHR43270">
    <property type="entry name" value="BETA-ALA-HIS DIPEPTIDASE"/>
    <property type="match status" value="1"/>
</dbReference>
<comment type="caution">
    <text evidence="5">The sequence shown here is derived from an EMBL/GenBank/DDBJ whole genome shotgun (WGS) entry which is preliminary data.</text>
</comment>
<protein>
    <recommendedName>
        <fullName evidence="4">Peptidase M20 dimerisation domain-containing protein</fullName>
    </recommendedName>
</protein>
<dbReference type="SUPFAM" id="SSF53187">
    <property type="entry name" value="Zn-dependent exopeptidases"/>
    <property type="match status" value="1"/>
</dbReference>
<feature type="domain" description="Peptidase M20 dimerisation" evidence="4">
    <location>
        <begin position="218"/>
        <end position="381"/>
    </location>
</feature>
<keyword evidence="6" id="KW-1185">Reference proteome</keyword>
<dbReference type="OrthoDB" id="9761532at2"/>
<dbReference type="InterPro" id="IPR002933">
    <property type="entry name" value="Peptidase_M20"/>
</dbReference>
<dbReference type="Pfam" id="PF01546">
    <property type="entry name" value="Peptidase_M20"/>
    <property type="match status" value="1"/>
</dbReference>
<evidence type="ECO:0000256" key="3">
    <source>
        <dbReference type="ARBA" id="ARBA00022801"/>
    </source>
</evidence>
<dbReference type="Pfam" id="PF07687">
    <property type="entry name" value="M20_dimer"/>
    <property type="match status" value="1"/>
</dbReference>
<dbReference type="Proteomes" id="UP000286947">
    <property type="component" value="Unassembled WGS sequence"/>
</dbReference>
<dbReference type="GO" id="GO:0046872">
    <property type="term" value="F:metal ion binding"/>
    <property type="evidence" value="ECO:0007669"/>
    <property type="project" value="UniProtKB-KW"/>
</dbReference>
<sequence length="486" mass="52560">MRADHKTIDTQALQNLVNRKWDQEITPALSEYIKIPAKSPAFDAQWAEHGYIDRVVHDAVAWVKAQQIQGLQIEVVRLSKPDGSPRTPVIYFEVAAYQSAATQTILMYGHLDKQPEFSGWSAGLGPWLPKIVDDKLYGRGGADDGYAIYASAAIVKVLQQLGASHPRVVGVIETCEESGSTDLPAYLDALKERMGDVGMVVCLDSGAGNYDQLWMTNSLRGMAAGVLRVEVLTQGIHSGDASGVVPSSMRVMRQLLDRLEDSQTGQLKPAVFQCEIPAKRMQEAQAAARILGDGMLKRYPWAQGADGSPVHPVTTDLVQALLNRTWGATLSVTGADGLPALGSAGNVLRPHTALKLSLRLPPVVNAQDAVRQVKTLLEENTPYNAKVTFAPELPANGWNLPDYQPWLDQALQQASQTHYGAPCAFIGQGGTIPLINMLQTNFPAAQMLVCGVLGPNSNAHGPDEFLHLPYARKLTASVAQVIAMHP</sequence>
<dbReference type="GO" id="GO:0008233">
    <property type="term" value="F:peptidase activity"/>
    <property type="evidence" value="ECO:0007669"/>
    <property type="project" value="UniProtKB-KW"/>
</dbReference>
<name>A0A433SDW5_9BURK</name>
<organism evidence="5 6">
    <name type="scientific">Saezia sanguinis</name>
    <dbReference type="NCBI Taxonomy" id="1965230"/>
    <lineage>
        <taxon>Bacteria</taxon>
        <taxon>Pseudomonadati</taxon>
        <taxon>Pseudomonadota</taxon>
        <taxon>Betaproteobacteria</taxon>
        <taxon>Burkholderiales</taxon>
        <taxon>Saeziaceae</taxon>
        <taxon>Saezia</taxon>
    </lineage>
</organism>
<dbReference type="Gene3D" id="3.30.70.360">
    <property type="match status" value="1"/>
</dbReference>
<dbReference type="InterPro" id="IPR051458">
    <property type="entry name" value="Cyt/Met_Dipeptidase"/>
</dbReference>
<evidence type="ECO:0000256" key="1">
    <source>
        <dbReference type="ARBA" id="ARBA00022670"/>
    </source>
</evidence>
<dbReference type="RefSeq" id="WP_126978597.1">
    <property type="nucleotide sequence ID" value="NZ_PQSP01000002.1"/>
</dbReference>